<feature type="domain" description="Copper amine oxidase-like N-terminal" evidence="2">
    <location>
        <begin position="386"/>
        <end position="492"/>
    </location>
</feature>
<dbReference type="Proteomes" id="UP000824111">
    <property type="component" value="Unassembled WGS sequence"/>
</dbReference>
<dbReference type="EMBL" id="DVND01000122">
    <property type="protein sequence ID" value="HIU48625.1"/>
    <property type="molecule type" value="Genomic_DNA"/>
</dbReference>
<evidence type="ECO:0000259" key="2">
    <source>
        <dbReference type="Pfam" id="PF07833"/>
    </source>
</evidence>
<proteinExistence type="predicted"/>
<evidence type="ECO:0000313" key="3">
    <source>
        <dbReference type="EMBL" id="HIU48625.1"/>
    </source>
</evidence>
<comment type="caution">
    <text evidence="3">The sequence shown here is derived from an EMBL/GenBank/DDBJ whole genome shotgun (WGS) entry which is preliminary data.</text>
</comment>
<sequence>MKTKKKQSLRTPVKHIKWALLLVFALTCNLLPTGEFSIFSPYNTVLAEGQPGATYTPEYVLDELFPGLPPYSTEYAASYDELTAEQKQQVKDNAYYLQGEDRHDILALTGSIVQDSERQTQLRNRAEFTLKDVDTDWAARLSSDNTIYVRMFSGSTWTVDYQDIETHYGDNISLLCLYGDKAEKWFLGMGGELRPRVEMEGTWHTPQYTYGASYETQTGYLEYDPIVTASKEYIDRMITDDIGILHIFVHYADEELLYPEALQLQLDGMDYTIDLDDIKHNMAFKSGLVSWGNSSKQREIYEPKINAIYNDENDYDPFLDPDSTPSPETRPEGTAAPTAVPTAEPTEPPVRQTAEPTAAPGAEPTGRPTAVPTGTPAPADTITVFIDGEQVDVEQKLMMVNDHVLIPMRAVFEKLGAAVSWENETRTVTAVRDGTTIVLRIGEEWFTKNGTVIDMDAPSMIYHDRTYVPLRAVSEALERTVSWDDATKTVTIE</sequence>
<dbReference type="AlphaFoldDB" id="A0A9D1LV07"/>
<reference evidence="3" key="1">
    <citation type="submission" date="2020-10" db="EMBL/GenBank/DDBJ databases">
        <authorList>
            <person name="Gilroy R."/>
        </authorList>
    </citation>
    <scope>NUCLEOTIDE SEQUENCE</scope>
    <source>
        <strain evidence="3">ChiSjej4B22-9803</strain>
    </source>
</reference>
<accession>A0A9D1LV07</accession>
<dbReference type="SUPFAM" id="SSF55383">
    <property type="entry name" value="Copper amine oxidase, domain N"/>
    <property type="match status" value="1"/>
</dbReference>
<name>A0A9D1LV07_9FIRM</name>
<feature type="compositionally biased region" description="Low complexity" evidence="1">
    <location>
        <begin position="334"/>
        <end position="378"/>
    </location>
</feature>
<dbReference type="InterPro" id="IPR012854">
    <property type="entry name" value="Cu_amine_oxidase-like_N"/>
</dbReference>
<dbReference type="InterPro" id="IPR036582">
    <property type="entry name" value="Mao_N_sf"/>
</dbReference>
<evidence type="ECO:0000313" key="4">
    <source>
        <dbReference type="Proteomes" id="UP000824111"/>
    </source>
</evidence>
<gene>
    <name evidence="3" type="ORF">IAB04_04625</name>
</gene>
<reference evidence="3" key="2">
    <citation type="journal article" date="2021" name="PeerJ">
        <title>Extensive microbial diversity within the chicken gut microbiome revealed by metagenomics and culture.</title>
        <authorList>
            <person name="Gilroy R."/>
            <person name="Ravi A."/>
            <person name="Getino M."/>
            <person name="Pursley I."/>
            <person name="Horton D.L."/>
            <person name="Alikhan N.F."/>
            <person name="Baker D."/>
            <person name="Gharbi K."/>
            <person name="Hall N."/>
            <person name="Watson M."/>
            <person name="Adriaenssens E.M."/>
            <person name="Foster-Nyarko E."/>
            <person name="Jarju S."/>
            <person name="Secka A."/>
            <person name="Antonio M."/>
            <person name="Oren A."/>
            <person name="Chaudhuri R.R."/>
            <person name="La Ragione R."/>
            <person name="Hildebrand F."/>
            <person name="Pallen M.J."/>
        </authorList>
    </citation>
    <scope>NUCLEOTIDE SEQUENCE</scope>
    <source>
        <strain evidence="3">ChiSjej4B22-9803</strain>
    </source>
</reference>
<evidence type="ECO:0000256" key="1">
    <source>
        <dbReference type="SAM" id="MobiDB-lite"/>
    </source>
</evidence>
<feature type="region of interest" description="Disordered" evidence="1">
    <location>
        <begin position="312"/>
        <end position="378"/>
    </location>
</feature>
<organism evidence="3 4">
    <name type="scientific">Candidatus Avimonoglobus intestinipullorum</name>
    <dbReference type="NCBI Taxonomy" id="2840699"/>
    <lineage>
        <taxon>Bacteria</taxon>
        <taxon>Bacillati</taxon>
        <taxon>Bacillota</taxon>
        <taxon>Clostridia</taxon>
        <taxon>Eubacteriales</taxon>
        <taxon>Candidatus Avimonoglobus</taxon>
    </lineage>
</organism>
<protein>
    <recommendedName>
        <fullName evidence="2">Copper amine oxidase-like N-terminal domain-containing protein</fullName>
    </recommendedName>
</protein>
<dbReference type="Pfam" id="PF07833">
    <property type="entry name" value="Cu_amine_oxidN1"/>
    <property type="match status" value="1"/>
</dbReference>
<dbReference type="Gene3D" id="3.30.457.10">
    <property type="entry name" value="Copper amine oxidase-like, N-terminal domain"/>
    <property type="match status" value="1"/>
</dbReference>